<keyword evidence="4 5" id="KW-0472">Membrane</keyword>
<accession>A0AAD5H4B5</accession>
<dbReference type="EMBL" id="JADXDR010000081">
    <property type="protein sequence ID" value="KAI7840393.1"/>
    <property type="molecule type" value="Genomic_DNA"/>
</dbReference>
<feature type="transmembrane region" description="Helical" evidence="5">
    <location>
        <begin position="37"/>
        <end position="57"/>
    </location>
</feature>
<reference evidence="8" key="1">
    <citation type="submission" date="2020-11" db="EMBL/GenBank/DDBJ databases">
        <title>Chlorella ohadii genome sequencing and assembly.</title>
        <authorList>
            <person name="Murik O."/>
            <person name="Treves H."/>
            <person name="Kedem I."/>
            <person name="Shotland Y."/>
            <person name="Kaplan A."/>
        </authorList>
    </citation>
    <scope>NUCLEOTIDE SEQUENCE</scope>
    <source>
        <strain evidence="8">1</strain>
    </source>
</reference>
<protein>
    <recommendedName>
        <fullName evidence="7">Sugar phosphate transporter domain-containing protein</fullName>
    </recommendedName>
</protein>
<evidence type="ECO:0000256" key="3">
    <source>
        <dbReference type="ARBA" id="ARBA00022989"/>
    </source>
</evidence>
<evidence type="ECO:0000259" key="7">
    <source>
        <dbReference type="Pfam" id="PF03151"/>
    </source>
</evidence>
<feature type="transmembrane region" description="Helical" evidence="5">
    <location>
        <begin position="162"/>
        <end position="180"/>
    </location>
</feature>
<feature type="signal peptide" evidence="6">
    <location>
        <begin position="1"/>
        <end position="21"/>
    </location>
</feature>
<feature type="transmembrane region" description="Helical" evidence="5">
    <location>
        <begin position="264"/>
        <end position="283"/>
    </location>
</feature>
<feature type="transmembrane region" description="Helical" evidence="5">
    <location>
        <begin position="218"/>
        <end position="237"/>
    </location>
</feature>
<keyword evidence="6" id="KW-0732">Signal</keyword>
<feature type="transmembrane region" description="Helical" evidence="5">
    <location>
        <begin position="321"/>
        <end position="339"/>
    </location>
</feature>
<keyword evidence="2 5" id="KW-0812">Transmembrane</keyword>
<feature type="transmembrane region" description="Helical" evidence="5">
    <location>
        <begin position="108"/>
        <end position="127"/>
    </location>
</feature>
<keyword evidence="3 5" id="KW-1133">Transmembrane helix</keyword>
<feature type="transmembrane region" description="Helical" evidence="5">
    <location>
        <begin position="186"/>
        <end position="206"/>
    </location>
</feature>
<dbReference type="PANTHER" id="PTHR11132">
    <property type="entry name" value="SOLUTE CARRIER FAMILY 35"/>
    <property type="match status" value="1"/>
</dbReference>
<organism evidence="8 9">
    <name type="scientific">Chlorella ohadii</name>
    <dbReference type="NCBI Taxonomy" id="2649997"/>
    <lineage>
        <taxon>Eukaryota</taxon>
        <taxon>Viridiplantae</taxon>
        <taxon>Chlorophyta</taxon>
        <taxon>core chlorophytes</taxon>
        <taxon>Trebouxiophyceae</taxon>
        <taxon>Chlorellales</taxon>
        <taxon>Chlorellaceae</taxon>
        <taxon>Chlorella clade</taxon>
        <taxon>Chlorella</taxon>
    </lineage>
</organism>
<dbReference type="GO" id="GO:0016020">
    <property type="term" value="C:membrane"/>
    <property type="evidence" value="ECO:0007669"/>
    <property type="project" value="UniProtKB-SubCell"/>
</dbReference>
<evidence type="ECO:0000313" key="8">
    <source>
        <dbReference type="EMBL" id="KAI7840393.1"/>
    </source>
</evidence>
<dbReference type="Proteomes" id="UP001205105">
    <property type="component" value="Unassembled WGS sequence"/>
</dbReference>
<gene>
    <name evidence="8" type="ORF">COHA_005894</name>
</gene>
<dbReference type="AlphaFoldDB" id="A0AAD5H4B5"/>
<name>A0AAD5H4B5_9CHLO</name>
<evidence type="ECO:0000256" key="6">
    <source>
        <dbReference type="SAM" id="SignalP"/>
    </source>
</evidence>
<evidence type="ECO:0000313" key="9">
    <source>
        <dbReference type="Proteomes" id="UP001205105"/>
    </source>
</evidence>
<dbReference type="InterPro" id="IPR050186">
    <property type="entry name" value="TPT_transporter"/>
</dbReference>
<evidence type="ECO:0000256" key="5">
    <source>
        <dbReference type="SAM" id="Phobius"/>
    </source>
</evidence>
<dbReference type="InterPro" id="IPR037185">
    <property type="entry name" value="EmrE-like"/>
</dbReference>
<evidence type="ECO:0000256" key="2">
    <source>
        <dbReference type="ARBA" id="ARBA00022692"/>
    </source>
</evidence>
<dbReference type="Pfam" id="PF03151">
    <property type="entry name" value="TPT"/>
    <property type="match status" value="1"/>
</dbReference>
<sequence>MPARTALAGVVAALLLAPAAAEASMSAEPQGPLTSRASAFAALTVLYISLNSSLNLLNRWSLGVYGFRFPLLLTSCHMAFGFAALAPVALRRPWHVHRRKLAKQWRGILAIGAFLALNITLNNASLLDMTLTLNQIIRSSIPVVTCLLAIPVERQRPTLRNAFALLVLTAGVMLAVWQGRVAGAPHAILLCLASTVCSGAMMTLIGRLLTEKLDLVHLTFYTAPVSLLCLAPFAFALEASRSQAGLGCWRHLDKLLQYLPGRQGAAATIIGITSLNALAYNLVHNAMIGATSAVTTTVLGEAKILLLLALSVIVLGEGQDVTPSFMAGCALAVTGFTLYTRAQLSKLAFGQSGTKSKVAKRDVADQPVGKLQLIILRAD</sequence>
<evidence type="ECO:0000256" key="1">
    <source>
        <dbReference type="ARBA" id="ARBA00004141"/>
    </source>
</evidence>
<feature type="chain" id="PRO_5042080414" description="Sugar phosphate transporter domain-containing protein" evidence="6">
    <location>
        <begin position="22"/>
        <end position="379"/>
    </location>
</feature>
<dbReference type="SUPFAM" id="SSF103481">
    <property type="entry name" value="Multidrug resistance efflux transporter EmrE"/>
    <property type="match status" value="1"/>
</dbReference>
<comment type="caution">
    <text evidence="8">The sequence shown here is derived from an EMBL/GenBank/DDBJ whole genome shotgun (WGS) entry which is preliminary data.</text>
</comment>
<proteinExistence type="predicted"/>
<evidence type="ECO:0000256" key="4">
    <source>
        <dbReference type="ARBA" id="ARBA00023136"/>
    </source>
</evidence>
<keyword evidence="9" id="KW-1185">Reference proteome</keyword>
<feature type="domain" description="Sugar phosphate transporter" evidence="7">
    <location>
        <begin position="42"/>
        <end position="339"/>
    </location>
</feature>
<feature type="transmembrane region" description="Helical" evidence="5">
    <location>
        <begin position="69"/>
        <end position="88"/>
    </location>
</feature>
<comment type="subcellular location">
    <subcellularLocation>
        <location evidence="1">Membrane</location>
        <topology evidence="1">Multi-pass membrane protein</topology>
    </subcellularLocation>
</comment>
<feature type="transmembrane region" description="Helical" evidence="5">
    <location>
        <begin position="290"/>
        <end position="315"/>
    </location>
</feature>
<dbReference type="InterPro" id="IPR004853">
    <property type="entry name" value="Sugar_P_trans_dom"/>
</dbReference>